<evidence type="ECO:0000313" key="9">
    <source>
        <dbReference type="EMBL" id="ACZ42004.1"/>
    </source>
</evidence>
<dbReference type="PANTHER" id="PTHR43302:SF5">
    <property type="entry name" value="TRANSPORTER ARSB-RELATED"/>
    <property type="match status" value="1"/>
</dbReference>
<feature type="transmembrane region" description="Helical" evidence="8">
    <location>
        <begin position="271"/>
        <end position="289"/>
    </location>
</feature>
<dbReference type="GO" id="GO:0046685">
    <property type="term" value="P:response to arsenic-containing substance"/>
    <property type="evidence" value="ECO:0007669"/>
    <property type="project" value="UniProtKB-KW"/>
</dbReference>
<dbReference type="GO" id="GO:0005886">
    <property type="term" value="C:plasma membrane"/>
    <property type="evidence" value="ECO:0007669"/>
    <property type="project" value="UniProtKB-SubCell"/>
</dbReference>
<keyword evidence="7 8" id="KW-0472">Membrane</keyword>
<feature type="transmembrane region" description="Helical" evidence="8">
    <location>
        <begin position="218"/>
        <end position="251"/>
    </location>
</feature>
<keyword evidence="10" id="KW-1185">Reference proteome</keyword>
<feature type="transmembrane region" description="Helical" evidence="8">
    <location>
        <begin position="395"/>
        <end position="418"/>
    </location>
</feature>
<comment type="subcellular location">
    <subcellularLocation>
        <location evidence="1">Cell membrane</location>
        <topology evidence="1">Multi-pass membrane protein</topology>
    </subcellularLocation>
</comment>
<dbReference type="EMBL" id="CP001825">
    <property type="protein sequence ID" value="ACZ42004.1"/>
    <property type="molecule type" value="Genomic_DNA"/>
</dbReference>
<comment type="similarity">
    <text evidence="2">Belongs to the ArsB family.</text>
</comment>
<evidence type="ECO:0000256" key="8">
    <source>
        <dbReference type="SAM" id="Phobius"/>
    </source>
</evidence>
<evidence type="ECO:0000256" key="5">
    <source>
        <dbReference type="ARBA" id="ARBA00022849"/>
    </source>
</evidence>
<keyword evidence="6 8" id="KW-1133">Transmembrane helix</keyword>
<evidence type="ECO:0000256" key="2">
    <source>
        <dbReference type="ARBA" id="ARBA00006433"/>
    </source>
</evidence>
<proteinExistence type="inferred from homology"/>
<feature type="transmembrane region" description="Helical" evidence="8">
    <location>
        <begin position="58"/>
        <end position="76"/>
    </location>
</feature>
<evidence type="ECO:0000313" key="10">
    <source>
        <dbReference type="Proteomes" id="UP000000323"/>
    </source>
</evidence>
<name>D1CB39_THET1</name>
<gene>
    <name evidence="9" type="ordered locus">Tter_1088</name>
</gene>
<dbReference type="eggNOG" id="COG1055">
    <property type="taxonomic scope" value="Bacteria"/>
</dbReference>
<evidence type="ECO:0000256" key="7">
    <source>
        <dbReference type="ARBA" id="ARBA00023136"/>
    </source>
</evidence>
<reference evidence="10" key="1">
    <citation type="journal article" date="2010" name="Stand. Genomic Sci.">
        <title>Complete genome sequence of 'Thermobaculum terrenum' type strain (YNP1).</title>
        <authorList>
            <person name="Kiss H."/>
            <person name="Cleland D."/>
            <person name="Lapidus A."/>
            <person name="Lucas S."/>
            <person name="Glavina Del Rio T."/>
            <person name="Nolan M."/>
            <person name="Tice H."/>
            <person name="Han C."/>
            <person name="Goodwin L."/>
            <person name="Pitluck S."/>
            <person name="Liolios K."/>
            <person name="Ivanova N."/>
            <person name="Mavromatis K."/>
            <person name="Ovchinnikova G."/>
            <person name="Pati A."/>
            <person name="Chen A."/>
            <person name="Palaniappan K."/>
            <person name="Land M."/>
            <person name="Hauser L."/>
            <person name="Chang Y."/>
            <person name="Jeffries C."/>
            <person name="Lu M."/>
            <person name="Brettin T."/>
            <person name="Detter J."/>
            <person name="Goker M."/>
            <person name="Tindall B."/>
            <person name="Beck B."/>
            <person name="McDermott T."/>
            <person name="Woyke T."/>
            <person name="Bristow J."/>
            <person name="Eisen J."/>
            <person name="Markowitz V."/>
            <person name="Hugenholtz P."/>
            <person name="Kyrpides N."/>
            <person name="Klenk H."/>
            <person name="Cheng J."/>
        </authorList>
    </citation>
    <scope>NUCLEOTIDE SEQUENCE [LARGE SCALE GENOMIC DNA]</scope>
    <source>
        <strain evidence="10">ATCC BAA-798 / YNP1</strain>
    </source>
</reference>
<dbReference type="RefSeq" id="WP_012875039.1">
    <property type="nucleotide sequence ID" value="NC_013525.1"/>
</dbReference>
<keyword evidence="4 8" id="KW-0812">Transmembrane</keyword>
<feature type="transmembrane region" description="Helical" evidence="8">
    <location>
        <begin position="364"/>
        <end position="383"/>
    </location>
</feature>
<evidence type="ECO:0000256" key="6">
    <source>
        <dbReference type="ARBA" id="ARBA00022989"/>
    </source>
</evidence>
<accession>D1CB39</accession>
<sequence length="426" mass="46020">MQQVLALAILLVTVGLVFTRPKGISEGLSALIGAVLAIILGLISPAKALNSVVESWNVFLFFLGMMAIAALADQSGAIDFLAQLASSISKGSTLRLFILICITGAAISTLLANDTTAVVLTPIVYTLVLRLSLDPLPFMFATTFIADTASIGLPVSNPINLIISEQTGIDLPHYVSAMWLPSLLVIVVNIILFTVLFRRELKTRYSVPPKTRASSSAYITITILMLIAITYICASYIGWPLGIVSVIGAAILAVNLAKHHKLSIKRLREDISWSIFPFITGLVIVVEMLRGIGITDYIGRFIIRAAGTSLIRQITVTTLSSMIGTNLFNNLPMALIMTRAINDQPLSVATKQILSLATILGCDLGPNLTHFGSLANFLWLFFLRKEGVEISAVEYAKLGVVTIPFLLAAAILGLWITIRFHLWTGI</sequence>
<feature type="transmembrane region" description="Helical" evidence="8">
    <location>
        <begin position="176"/>
        <end position="197"/>
    </location>
</feature>
<keyword evidence="3" id="KW-1003">Cell membrane</keyword>
<keyword evidence="5" id="KW-0059">Arsenical resistance</keyword>
<dbReference type="KEGG" id="ttr:Tter_1088"/>
<dbReference type="Proteomes" id="UP000000323">
    <property type="component" value="Chromosome 1"/>
</dbReference>
<protein>
    <submittedName>
        <fullName evidence="9">Arsenical pump membrane protein</fullName>
    </submittedName>
</protein>
<dbReference type="OrthoDB" id="9774335at2"/>
<evidence type="ECO:0000256" key="1">
    <source>
        <dbReference type="ARBA" id="ARBA00004651"/>
    </source>
</evidence>
<dbReference type="PRINTS" id="PR00758">
    <property type="entry name" value="ARSENICPUMP"/>
</dbReference>
<feature type="transmembrane region" description="Helical" evidence="8">
    <location>
        <begin position="29"/>
        <end position="46"/>
    </location>
</feature>
<dbReference type="GO" id="GO:0015105">
    <property type="term" value="F:arsenite transmembrane transporter activity"/>
    <property type="evidence" value="ECO:0007669"/>
    <property type="project" value="InterPro"/>
</dbReference>
<dbReference type="InterPro" id="IPR000802">
    <property type="entry name" value="Arsenical_pump_ArsB"/>
</dbReference>
<dbReference type="Pfam" id="PF02040">
    <property type="entry name" value="ArsB"/>
    <property type="match status" value="1"/>
</dbReference>
<dbReference type="HOGENOM" id="CLU_043931_0_0_0"/>
<dbReference type="PANTHER" id="PTHR43302">
    <property type="entry name" value="TRANSPORTER ARSB-RELATED"/>
    <property type="match status" value="1"/>
</dbReference>
<organism evidence="9 10">
    <name type="scientific">Thermobaculum terrenum (strain ATCC BAA-798 / CCMEE 7001 / YNP1)</name>
    <dbReference type="NCBI Taxonomy" id="525904"/>
    <lineage>
        <taxon>Bacteria</taxon>
        <taxon>Bacillati</taxon>
        <taxon>Chloroflexota</taxon>
        <taxon>Chloroflexia</taxon>
        <taxon>Candidatus Thermobaculales</taxon>
        <taxon>Candidatus Thermobaculaceae</taxon>
        <taxon>Thermobaculum</taxon>
    </lineage>
</organism>
<evidence type="ECO:0000256" key="4">
    <source>
        <dbReference type="ARBA" id="ARBA00022692"/>
    </source>
</evidence>
<dbReference type="STRING" id="525904.Tter_1088"/>
<feature type="transmembrane region" description="Helical" evidence="8">
    <location>
        <begin position="96"/>
        <end position="129"/>
    </location>
</feature>
<dbReference type="AlphaFoldDB" id="D1CB39"/>
<evidence type="ECO:0000256" key="3">
    <source>
        <dbReference type="ARBA" id="ARBA00022475"/>
    </source>
</evidence>